<feature type="non-terminal residue" evidence="1">
    <location>
        <position position="64"/>
    </location>
</feature>
<evidence type="ECO:0000313" key="1">
    <source>
        <dbReference type="EMBL" id="QJA55244.1"/>
    </source>
</evidence>
<organism evidence="1">
    <name type="scientific">viral metagenome</name>
    <dbReference type="NCBI Taxonomy" id="1070528"/>
    <lineage>
        <taxon>unclassified sequences</taxon>
        <taxon>metagenomes</taxon>
        <taxon>organismal metagenomes</taxon>
    </lineage>
</organism>
<sequence>MTEKILEKTDNFIIDLKLYQILNEFATKERRRIIDNNWDAEDAFNNIKKATEKIKKIINENLPR</sequence>
<reference evidence="1" key="1">
    <citation type="submission" date="2020-03" db="EMBL/GenBank/DDBJ databases">
        <title>The deep terrestrial virosphere.</title>
        <authorList>
            <person name="Holmfeldt K."/>
            <person name="Nilsson E."/>
            <person name="Simone D."/>
            <person name="Lopez-Fernandez M."/>
            <person name="Wu X."/>
            <person name="de Brujin I."/>
            <person name="Lundin D."/>
            <person name="Andersson A."/>
            <person name="Bertilsson S."/>
            <person name="Dopson M."/>
        </authorList>
    </citation>
    <scope>NUCLEOTIDE SEQUENCE</scope>
    <source>
        <strain evidence="1">TM448A07943</strain>
    </source>
</reference>
<name>A0A6H2A601_9ZZZZ</name>
<dbReference type="EMBL" id="MT144581">
    <property type="protein sequence ID" value="QJA55244.1"/>
    <property type="molecule type" value="Genomic_DNA"/>
</dbReference>
<accession>A0A6H2A601</accession>
<proteinExistence type="predicted"/>
<gene>
    <name evidence="1" type="ORF">TM448A07943_0001</name>
</gene>
<protein>
    <submittedName>
        <fullName evidence="1">Uncharacterized protein</fullName>
    </submittedName>
</protein>
<dbReference type="AlphaFoldDB" id="A0A6H2A601"/>